<feature type="region of interest" description="Disordered" evidence="1">
    <location>
        <begin position="1"/>
        <end position="179"/>
    </location>
</feature>
<feature type="domain" description="Ubiquitin-like" evidence="2">
    <location>
        <begin position="385"/>
        <end position="455"/>
    </location>
</feature>
<dbReference type="PROSITE" id="PS50053">
    <property type="entry name" value="UBIQUITIN_2"/>
    <property type="match status" value="1"/>
</dbReference>
<dbReference type="SUPFAM" id="SSF54236">
    <property type="entry name" value="Ubiquitin-like"/>
    <property type="match status" value="1"/>
</dbReference>
<dbReference type="RefSeq" id="XP_046121897.1">
    <property type="nucleotide sequence ID" value="XM_046264592.1"/>
</dbReference>
<comment type="caution">
    <text evidence="3">The sequence shown here is derived from an EMBL/GenBank/DDBJ whole genome shotgun (WGS) entry which is preliminary data.</text>
</comment>
<dbReference type="Gene3D" id="3.10.20.90">
    <property type="entry name" value="Phosphatidylinositol 3-kinase Catalytic Subunit, Chain A, domain 1"/>
    <property type="match status" value="1"/>
</dbReference>
<dbReference type="InterPro" id="IPR029071">
    <property type="entry name" value="Ubiquitin-like_domsf"/>
</dbReference>
<evidence type="ECO:0000259" key="2">
    <source>
        <dbReference type="PROSITE" id="PS50053"/>
    </source>
</evidence>
<dbReference type="EMBL" id="MU251244">
    <property type="protein sequence ID" value="KAG9257973.1"/>
    <property type="molecule type" value="Genomic_DNA"/>
</dbReference>
<dbReference type="CDD" id="cd01763">
    <property type="entry name" value="Ubl_SUMO_like"/>
    <property type="match status" value="1"/>
</dbReference>
<evidence type="ECO:0000313" key="4">
    <source>
        <dbReference type="Proteomes" id="UP000887229"/>
    </source>
</evidence>
<gene>
    <name evidence="3" type="ORF">F5Z01DRAFT_670629</name>
</gene>
<dbReference type="Proteomes" id="UP000887229">
    <property type="component" value="Unassembled WGS sequence"/>
</dbReference>
<dbReference type="GeneID" id="70295495"/>
<dbReference type="AlphaFoldDB" id="A0A9P7ZUN5"/>
<protein>
    <submittedName>
        <fullName evidence="3">Ubiquitin-2 like Rad60 SUMO-like-domain-containing protein</fullName>
    </submittedName>
</protein>
<reference evidence="3" key="1">
    <citation type="journal article" date="2021" name="IMA Fungus">
        <title>Genomic characterization of three marine fungi, including Emericellopsis atlantica sp. nov. with signatures of a generalist lifestyle and marine biomass degradation.</title>
        <authorList>
            <person name="Hagestad O.C."/>
            <person name="Hou L."/>
            <person name="Andersen J.H."/>
            <person name="Hansen E.H."/>
            <person name="Altermark B."/>
            <person name="Li C."/>
            <person name="Kuhnert E."/>
            <person name="Cox R.J."/>
            <person name="Crous P.W."/>
            <person name="Spatafora J.W."/>
            <person name="Lail K."/>
            <person name="Amirebrahimi M."/>
            <person name="Lipzen A."/>
            <person name="Pangilinan J."/>
            <person name="Andreopoulos W."/>
            <person name="Hayes R.D."/>
            <person name="Ng V."/>
            <person name="Grigoriev I.V."/>
            <person name="Jackson S.A."/>
            <person name="Sutton T.D.S."/>
            <person name="Dobson A.D.W."/>
            <person name="Rama T."/>
        </authorList>
    </citation>
    <scope>NUCLEOTIDE SEQUENCE</scope>
    <source>
        <strain evidence="3">TS7</strain>
    </source>
</reference>
<dbReference type="Pfam" id="PF11976">
    <property type="entry name" value="Rad60-SLD"/>
    <property type="match status" value="1"/>
</dbReference>
<sequence>MSDARPSRSLPFKATALMRKGPAPTPSDAGPSSNDDYMSIFSRRKEMETVIERDRRKRSQKKERREQKQVEERRRSSEKRSASAALDISEPGEEVLEAEKPSTPSKRTRTGPPSTPQTKSPSRRQNTATRAKREVLRSGSHRSTPRKPAEAVAQEAMGRDAEVIPLDSDDGDEPFNSPVKTRKADLEVTKEPIAILDDSDHEPAPQEDPAEELDEFCASFVRKAQEEAKARAQGVQQSPIIAVCISSPVPATKAIRMRMRLDDPLSKVRRAWATRQYDNDVAVGDERDLVLVWRGHVAYASSSFRALGVRPSPWGHGFTTDHNDRAALTEDGAGVFLEIFTSDLWEKFEADRKREQLRDTVGDDSLNQSGLGADHDVKLEPEVKLKVILKAKDLESVKLTVRPETTVETLIIGFKHGRDVSGQVTLWFDGECLSESMTVEDAEIEDMDSIEVHIQ</sequence>
<evidence type="ECO:0000313" key="3">
    <source>
        <dbReference type="EMBL" id="KAG9257973.1"/>
    </source>
</evidence>
<organism evidence="3 4">
    <name type="scientific">Emericellopsis atlantica</name>
    <dbReference type="NCBI Taxonomy" id="2614577"/>
    <lineage>
        <taxon>Eukaryota</taxon>
        <taxon>Fungi</taxon>
        <taxon>Dikarya</taxon>
        <taxon>Ascomycota</taxon>
        <taxon>Pezizomycotina</taxon>
        <taxon>Sordariomycetes</taxon>
        <taxon>Hypocreomycetidae</taxon>
        <taxon>Hypocreales</taxon>
        <taxon>Bionectriaceae</taxon>
        <taxon>Emericellopsis</taxon>
    </lineage>
</organism>
<feature type="compositionally biased region" description="Basic and acidic residues" evidence="1">
    <location>
        <begin position="63"/>
        <end position="81"/>
    </location>
</feature>
<keyword evidence="4" id="KW-1185">Reference proteome</keyword>
<name>A0A9P7ZUN5_9HYPO</name>
<evidence type="ECO:0000256" key="1">
    <source>
        <dbReference type="SAM" id="MobiDB-lite"/>
    </source>
</evidence>
<dbReference type="InterPro" id="IPR000626">
    <property type="entry name" value="Ubiquitin-like_dom"/>
</dbReference>
<dbReference type="OrthoDB" id="3365399at2759"/>
<feature type="compositionally biased region" description="Basic and acidic residues" evidence="1">
    <location>
        <begin position="43"/>
        <end position="54"/>
    </location>
</feature>
<feature type="compositionally biased region" description="Polar residues" evidence="1">
    <location>
        <begin position="116"/>
        <end position="129"/>
    </location>
</feature>
<proteinExistence type="predicted"/>
<accession>A0A9P7ZUN5</accession>
<dbReference type="InterPro" id="IPR022617">
    <property type="entry name" value="Rad60/SUMO-like_dom"/>
</dbReference>